<dbReference type="EMBL" id="LT985188">
    <property type="protein sequence ID" value="SPD87630.1"/>
    <property type="molecule type" value="Genomic_DNA"/>
</dbReference>
<name>A0A2N9JHS9_9ACTN</name>
<keyword evidence="2" id="KW-1185">Reference proteome</keyword>
<evidence type="ECO:0008006" key="3">
    <source>
        <dbReference type="Google" id="ProtNLM"/>
    </source>
</evidence>
<evidence type="ECO:0000313" key="2">
    <source>
        <dbReference type="Proteomes" id="UP000238164"/>
    </source>
</evidence>
<organism evidence="1 2">
    <name type="scientific">Micropruina glycogenica</name>
    <dbReference type="NCBI Taxonomy" id="75385"/>
    <lineage>
        <taxon>Bacteria</taxon>
        <taxon>Bacillati</taxon>
        <taxon>Actinomycetota</taxon>
        <taxon>Actinomycetes</taxon>
        <taxon>Propionibacteriales</taxon>
        <taxon>Nocardioidaceae</taxon>
        <taxon>Micropruina</taxon>
    </lineage>
</organism>
<dbReference type="Pfam" id="PF14030">
    <property type="entry name" value="DUF4245"/>
    <property type="match status" value="1"/>
</dbReference>
<gene>
    <name evidence="1" type="ORF">MPLG2_2600</name>
</gene>
<proteinExistence type="predicted"/>
<accession>A0A2N9JHS9</accession>
<dbReference type="KEGG" id="mgg:MPLG2_2600"/>
<protein>
    <recommendedName>
        <fullName evidence="3">DUF4245 domain-containing protein</fullName>
    </recommendedName>
</protein>
<dbReference type="AlphaFoldDB" id="A0A2N9JHS9"/>
<evidence type="ECO:0000313" key="1">
    <source>
        <dbReference type="EMBL" id="SPD87630.1"/>
    </source>
</evidence>
<sequence>MVMAVVILLLPVVLIYWWFSRIPEPQVTAVDWQPVVAAAKAESPYAIAVPASVPAGWTVVRARWTKVGQPGLNQQPAVGNTLQLGYLTTDRMYLGLDQRDTDSRGLIREVSKDAVSDGESVIADVPWQRYVSPDGRTRLLVRTGQASTVVVSGDVAYSELETFAATLRDQ</sequence>
<dbReference type="InterPro" id="IPR025339">
    <property type="entry name" value="DUF4245"/>
</dbReference>
<reference evidence="1 2" key="1">
    <citation type="submission" date="2018-02" db="EMBL/GenBank/DDBJ databases">
        <authorList>
            <person name="Cohen D.B."/>
            <person name="Kent A.D."/>
        </authorList>
    </citation>
    <scope>NUCLEOTIDE SEQUENCE [LARGE SCALE GENOMIC DNA]</scope>
    <source>
        <strain evidence="1">1</strain>
    </source>
</reference>
<dbReference type="Proteomes" id="UP000238164">
    <property type="component" value="Chromosome 1"/>
</dbReference>